<sequence>MNVMSDTNLHPSIQEFRQFVQQHPKLIQEVRQNQAGWQPYYEKWVLLGEEDPSWQAYKNGQNAKIETETETETEIEAEQTEKESEETGKEMFNKVMGMANQLDLQKLQGHIHHLNGALENIKQLIGQYQGVKQQFPSKKKTPTFFHKD</sequence>
<dbReference type="EMBL" id="NPBV01000018">
    <property type="protein sequence ID" value="PAD20977.1"/>
    <property type="molecule type" value="Genomic_DNA"/>
</dbReference>
<feature type="compositionally biased region" description="Acidic residues" evidence="1">
    <location>
        <begin position="68"/>
        <end position="78"/>
    </location>
</feature>
<protein>
    <recommendedName>
        <fullName evidence="4">Coat protein</fullName>
    </recommendedName>
</protein>
<evidence type="ECO:0008006" key="4">
    <source>
        <dbReference type="Google" id="ProtNLM"/>
    </source>
</evidence>
<evidence type="ECO:0000313" key="3">
    <source>
        <dbReference type="Proteomes" id="UP000216013"/>
    </source>
</evidence>
<dbReference type="InterPro" id="IPR025953">
    <property type="entry name" value="YlbD_coat"/>
</dbReference>
<evidence type="ECO:0000256" key="1">
    <source>
        <dbReference type="SAM" id="MobiDB-lite"/>
    </source>
</evidence>
<feature type="region of interest" description="Disordered" evidence="1">
    <location>
        <begin position="62"/>
        <end position="87"/>
    </location>
</feature>
<reference evidence="2 3" key="1">
    <citation type="submission" date="2017-07" db="EMBL/GenBank/DDBJ databases">
        <title>Isolation and whole genome analysis of endospore-forming bacteria from heroin.</title>
        <authorList>
            <person name="Kalinowski J."/>
            <person name="Ahrens B."/>
            <person name="Al-Dilaimi A."/>
            <person name="Winkler A."/>
            <person name="Wibberg D."/>
            <person name="Schleenbecker U."/>
            <person name="Ruckert C."/>
            <person name="Wolfel R."/>
            <person name="Grass G."/>
        </authorList>
    </citation>
    <scope>NUCLEOTIDE SEQUENCE [LARGE SCALE GENOMIC DNA]</scope>
    <source>
        <strain evidence="2 3">7528</strain>
    </source>
</reference>
<organism evidence="2 3">
    <name type="scientific">Terribacillus saccharophilus</name>
    <dbReference type="NCBI Taxonomy" id="361277"/>
    <lineage>
        <taxon>Bacteria</taxon>
        <taxon>Bacillati</taxon>
        <taxon>Bacillota</taxon>
        <taxon>Bacilli</taxon>
        <taxon>Bacillales</taxon>
        <taxon>Bacillaceae</taxon>
        <taxon>Terribacillus</taxon>
    </lineage>
</organism>
<evidence type="ECO:0000313" key="2">
    <source>
        <dbReference type="EMBL" id="PAD20977.1"/>
    </source>
</evidence>
<dbReference type="Pfam" id="PF14071">
    <property type="entry name" value="YlbD_coat"/>
    <property type="match status" value="1"/>
</dbReference>
<dbReference type="AlphaFoldDB" id="A0A268AA25"/>
<name>A0A268AA25_9BACI</name>
<comment type="caution">
    <text evidence="2">The sequence shown here is derived from an EMBL/GenBank/DDBJ whole genome shotgun (WGS) entry which is preliminary data.</text>
</comment>
<accession>A0A268AA25</accession>
<gene>
    <name evidence="2" type="ORF">CHH64_10480</name>
</gene>
<proteinExistence type="predicted"/>
<dbReference type="Proteomes" id="UP000216013">
    <property type="component" value="Unassembled WGS sequence"/>
</dbReference>